<dbReference type="OrthoDB" id="3643156at2759"/>
<proteinExistence type="predicted"/>
<gene>
    <name evidence="2" type="ORF">B0J11DRAFT_593605</name>
</gene>
<keyword evidence="1" id="KW-0732">Signal</keyword>
<dbReference type="AlphaFoldDB" id="A0A9P9ICN4"/>
<feature type="signal peptide" evidence="1">
    <location>
        <begin position="1"/>
        <end position="21"/>
    </location>
</feature>
<accession>A0A9P9ICN4</accession>
<evidence type="ECO:0000313" key="2">
    <source>
        <dbReference type="EMBL" id="KAH7115936.1"/>
    </source>
</evidence>
<dbReference type="Proteomes" id="UP000700596">
    <property type="component" value="Unassembled WGS sequence"/>
</dbReference>
<keyword evidence="3" id="KW-1185">Reference proteome</keyword>
<name>A0A9P9ICN4_9PLEO</name>
<organism evidence="2 3">
    <name type="scientific">Dendryphion nanum</name>
    <dbReference type="NCBI Taxonomy" id="256645"/>
    <lineage>
        <taxon>Eukaryota</taxon>
        <taxon>Fungi</taxon>
        <taxon>Dikarya</taxon>
        <taxon>Ascomycota</taxon>
        <taxon>Pezizomycotina</taxon>
        <taxon>Dothideomycetes</taxon>
        <taxon>Pleosporomycetidae</taxon>
        <taxon>Pleosporales</taxon>
        <taxon>Torulaceae</taxon>
        <taxon>Dendryphion</taxon>
    </lineage>
</organism>
<dbReference type="EMBL" id="JAGMWT010000015">
    <property type="protein sequence ID" value="KAH7115936.1"/>
    <property type="molecule type" value="Genomic_DNA"/>
</dbReference>
<reference evidence="2" key="1">
    <citation type="journal article" date="2021" name="Nat. Commun.">
        <title>Genetic determinants of endophytism in the Arabidopsis root mycobiome.</title>
        <authorList>
            <person name="Mesny F."/>
            <person name="Miyauchi S."/>
            <person name="Thiergart T."/>
            <person name="Pickel B."/>
            <person name="Atanasova L."/>
            <person name="Karlsson M."/>
            <person name="Huettel B."/>
            <person name="Barry K.W."/>
            <person name="Haridas S."/>
            <person name="Chen C."/>
            <person name="Bauer D."/>
            <person name="Andreopoulos W."/>
            <person name="Pangilinan J."/>
            <person name="LaButti K."/>
            <person name="Riley R."/>
            <person name="Lipzen A."/>
            <person name="Clum A."/>
            <person name="Drula E."/>
            <person name="Henrissat B."/>
            <person name="Kohler A."/>
            <person name="Grigoriev I.V."/>
            <person name="Martin F.M."/>
            <person name="Hacquard S."/>
        </authorList>
    </citation>
    <scope>NUCLEOTIDE SEQUENCE</scope>
    <source>
        <strain evidence="2">MPI-CAGE-CH-0243</strain>
    </source>
</reference>
<sequence>MAKRLWPGLWVAVVIVLVTVGFSGWGECGSQVAVQKVLLDGGGGGGWERVEDGEGGAREIFAGGSGREGDGEREVEFAIGVEITASYGTAAIRWRNGTFTDVVKIEGNGKFKEAMRWYGDDANMHLHPPYKWFDEPPSDYLRVLLRRIRKKLGLPATPQIGPLSSLIASLHDHATIFLRSHSLPLTPHLVLARPLLNALYAEDIRDALEYVSLPSEPSTSLCKKHEECTIPLAPWGAYVGHGYGLCTHFSNTELCDQEMSVLPPRTPSGRSGRNKTLVVTWTEDMLQITHRDMAAYYHETRRPSTYPRNDTVRWDLSTAEIPERDSREWIGRFWDYLFDRVGIAMEMQSRVEPVVLDKVLLVGDGMGREWEWEEWRREGVTTGAGLVIKALKQMFWELGMEDEWKGVDVRSDEAVFVGARGAAEYAYRWESGYE</sequence>
<protein>
    <submittedName>
        <fullName evidence="2">Uncharacterized protein</fullName>
    </submittedName>
</protein>
<comment type="caution">
    <text evidence="2">The sequence shown here is derived from an EMBL/GenBank/DDBJ whole genome shotgun (WGS) entry which is preliminary data.</text>
</comment>
<evidence type="ECO:0000313" key="3">
    <source>
        <dbReference type="Proteomes" id="UP000700596"/>
    </source>
</evidence>
<feature type="chain" id="PRO_5040461312" evidence="1">
    <location>
        <begin position="22"/>
        <end position="434"/>
    </location>
</feature>
<evidence type="ECO:0000256" key="1">
    <source>
        <dbReference type="SAM" id="SignalP"/>
    </source>
</evidence>